<evidence type="ECO:0000256" key="10">
    <source>
        <dbReference type="ARBA" id="ARBA00023172"/>
    </source>
</evidence>
<gene>
    <name evidence="12" type="ORF">UFOPK1857_00192</name>
</gene>
<name>A0A6J6H295_9ZZZZ</name>
<evidence type="ECO:0000256" key="7">
    <source>
        <dbReference type="ARBA" id="ARBA00022801"/>
    </source>
</evidence>
<keyword evidence="11" id="KW-0234">DNA repair</keyword>
<dbReference type="PANTHER" id="PTHR30194:SF3">
    <property type="entry name" value="CROSSOVER JUNCTION ENDODEOXYRIBONUCLEASE RUVC"/>
    <property type="match status" value="1"/>
</dbReference>
<evidence type="ECO:0000256" key="6">
    <source>
        <dbReference type="ARBA" id="ARBA00022763"/>
    </source>
</evidence>
<evidence type="ECO:0000313" key="12">
    <source>
        <dbReference type="EMBL" id="CAB4607256.1"/>
    </source>
</evidence>
<dbReference type="EMBL" id="CAEZUU010000021">
    <property type="protein sequence ID" value="CAB4607256.1"/>
    <property type="molecule type" value="Genomic_DNA"/>
</dbReference>
<dbReference type="HAMAP" id="MF_00034">
    <property type="entry name" value="RuvC"/>
    <property type="match status" value="1"/>
</dbReference>
<evidence type="ECO:0000256" key="8">
    <source>
        <dbReference type="ARBA" id="ARBA00022842"/>
    </source>
</evidence>
<keyword evidence="9" id="KW-0238">DNA-binding</keyword>
<evidence type="ECO:0000256" key="9">
    <source>
        <dbReference type="ARBA" id="ARBA00023125"/>
    </source>
</evidence>
<dbReference type="PANTHER" id="PTHR30194">
    <property type="entry name" value="CROSSOVER JUNCTION ENDODEOXYRIBONUCLEASE RUVC"/>
    <property type="match status" value="1"/>
</dbReference>
<dbReference type="GO" id="GO:0003677">
    <property type="term" value="F:DNA binding"/>
    <property type="evidence" value="ECO:0007669"/>
    <property type="project" value="UniProtKB-KW"/>
</dbReference>
<comment type="similarity">
    <text evidence="1">Belongs to the RuvC family.</text>
</comment>
<keyword evidence="3" id="KW-0540">Nuclease</keyword>
<keyword evidence="4" id="KW-0479">Metal-binding</keyword>
<dbReference type="Pfam" id="PF02075">
    <property type="entry name" value="RuvC"/>
    <property type="match status" value="1"/>
</dbReference>
<dbReference type="AlphaFoldDB" id="A0A6J6H295"/>
<dbReference type="GO" id="GO:0006310">
    <property type="term" value="P:DNA recombination"/>
    <property type="evidence" value="ECO:0007669"/>
    <property type="project" value="UniProtKB-KW"/>
</dbReference>
<dbReference type="GO" id="GO:0016787">
    <property type="term" value="F:hydrolase activity"/>
    <property type="evidence" value="ECO:0007669"/>
    <property type="project" value="UniProtKB-KW"/>
</dbReference>
<dbReference type="InterPro" id="IPR036397">
    <property type="entry name" value="RNaseH_sf"/>
</dbReference>
<dbReference type="GO" id="GO:0046872">
    <property type="term" value="F:metal ion binding"/>
    <property type="evidence" value="ECO:0007669"/>
    <property type="project" value="UniProtKB-KW"/>
</dbReference>
<evidence type="ECO:0000256" key="2">
    <source>
        <dbReference type="ARBA" id="ARBA00022490"/>
    </source>
</evidence>
<dbReference type="Gene3D" id="3.30.420.10">
    <property type="entry name" value="Ribonuclease H-like superfamily/Ribonuclease H"/>
    <property type="match status" value="1"/>
</dbReference>
<organism evidence="12">
    <name type="scientific">freshwater metagenome</name>
    <dbReference type="NCBI Taxonomy" id="449393"/>
    <lineage>
        <taxon>unclassified sequences</taxon>
        <taxon>metagenomes</taxon>
        <taxon>ecological metagenomes</taxon>
    </lineage>
</organism>
<dbReference type="SUPFAM" id="SSF53098">
    <property type="entry name" value="Ribonuclease H-like"/>
    <property type="match status" value="1"/>
</dbReference>
<dbReference type="InterPro" id="IPR002176">
    <property type="entry name" value="X-over_junc_endoDNase_RuvC"/>
</dbReference>
<keyword evidence="8" id="KW-0460">Magnesium</keyword>
<reference evidence="12" key="1">
    <citation type="submission" date="2020-05" db="EMBL/GenBank/DDBJ databases">
        <authorList>
            <person name="Chiriac C."/>
            <person name="Salcher M."/>
            <person name="Ghai R."/>
            <person name="Kavagutti S V."/>
        </authorList>
    </citation>
    <scope>NUCLEOTIDE SEQUENCE</scope>
</reference>
<keyword evidence="2" id="KW-0963">Cytoplasm</keyword>
<dbReference type="FunFam" id="3.30.420.10:FF:000002">
    <property type="entry name" value="Crossover junction endodeoxyribonuclease RuvC"/>
    <property type="match status" value="1"/>
</dbReference>
<keyword evidence="10" id="KW-0233">DNA recombination</keyword>
<accession>A0A6J6H295</accession>
<dbReference type="NCBIfam" id="TIGR00228">
    <property type="entry name" value="ruvC"/>
    <property type="match status" value="1"/>
</dbReference>
<dbReference type="GO" id="GO:0006281">
    <property type="term" value="P:DNA repair"/>
    <property type="evidence" value="ECO:0007669"/>
    <property type="project" value="UniProtKB-KW"/>
</dbReference>
<evidence type="ECO:0000256" key="3">
    <source>
        <dbReference type="ARBA" id="ARBA00022722"/>
    </source>
</evidence>
<keyword evidence="5" id="KW-0255">Endonuclease</keyword>
<evidence type="ECO:0000256" key="11">
    <source>
        <dbReference type="ARBA" id="ARBA00023204"/>
    </source>
</evidence>
<keyword evidence="6" id="KW-0227">DNA damage</keyword>
<dbReference type="CDD" id="cd16962">
    <property type="entry name" value="RuvC"/>
    <property type="match status" value="1"/>
</dbReference>
<proteinExistence type="inferred from homology"/>
<dbReference type="GO" id="GO:0004520">
    <property type="term" value="F:DNA endonuclease activity"/>
    <property type="evidence" value="ECO:0007669"/>
    <property type="project" value="InterPro"/>
</dbReference>
<evidence type="ECO:0000256" key="5">
    <source>
        <dbReference type="ARBA" id="ARBA00022759"/>
    </source>
</evidence>
<evidence type="ECO:0000256" key="4">
    <source>
        <dbReference type="ARBA" id="ARBA00022723"/>
    </source>
</evidence>
<evidence type="ECO:0000256" key="1">
    <source>
        <dbReference type="ARBA" id="ARBA00009518"/>
    </source>
</evidence>
<keyword evidence="7" id="KW-0378">Hydrolase</keyword>
<dbReference type="InterPro" id="IPR012337">
    <property type="entry name" value="RNaseH-like_sf"/>
</dbReference>
<dbReference type="PRINTS" id="PR00696">
    <property type="entry name" value="RSOLVASERUVC"/>
</dbReference>
<sequence length="189" mass="20022">MTTRVLGVDPGLTRCGVGVIEVGAARKVSLVSVDTIKTSADSELVDRIGFIGEQIEKLIKSAKPNAIAIERVFSQQNLRSVMGVAQISGVVLMLAHKYRIPVYLHTPSEVKAAVTGSGRANKEQVGTMVAKILGLKEIPKPADAADSLAIAICHAWRSAAGTVINAKTLTPAQKAWQKAEQAATASKRR</sequence>
<protein>
    <submittedName>
        <fullName evidence="12">Unannotated protein</fullName>
    </submittedName>
</protein>